<dbReference type="RefSeq" id="WP_084374396.1">
    <property type="nucleotide sequence ID" value="NZ_FWYF01000004.1"/>
</dbReference>
<reference evidence="4 5" key="1">
    <citation type="submission" date="2017-04" db="EMBL/GenBank/DDBJ databases">
        <authorList>
            <person name="Afonso C.L."/>
            <person name="Miller P.J."/>
            <person name="Scott M.A."/>
            <person name="Spackman E."/>
            <person name="Goraichik I."/>
            <person name="Dimitrov K.M."/>
            <person name="Suarez D.L."/>
            <person name="Swayne D.E."/>
        </authorList>
    </citation>
    <scope>NUCLEOTIDE SEQUENCE [LARGE SCALE GENOMIC DNA]</scope>
    <source>
        <strain evidence="4 5">DSM 26133</strain>
    </source>
</reference>
<organism evidence="4 5">
    <name type="scientific">Reichenbachiella faecimaris</name>
    <dbReference type="NCBI Taxonomy" id="692418"/>
    <lineage>
        <taxon>Bacteria</taxon>
        <taxon>Pseudomonadati</taxon>
        <taxon>Bacteroidota</taxon>
        <taxon>Cytophagia</taxon>
        <taxon>Cytophagales</taxon>
        <taxon>Reichenbachiellaceae</taxon>
        <taxon>Reichenbachiella</taxon>
    </lineage>
</organism>
<feature type="chain" id="PRO_5010721735" description="tRNA (Guanine-N1)-methyltransferase" evidence="3">
    <location>
        <begin position="26"/>
        <end position="198"/>
    </location>
</feature>
<name>A0A1W2GPX8_REIFA</name>
<evidence type="ECO:0000256" key="1">
    <source>
        <dbReference type="SAM" id="Coils"/>
    </source>
</evidence>
<dbReference type="STRING" id="692418.SAMN04488029_3780"/>
<keyword evidence="1" id="KW-0175">Coiled coil</keyword>
<feature type="transmembrane region" description="Helical" evidence="2">
    <location>
        <begin position="126"/>
        <end position="145"/>
    </location>
</feature>
<evidence type="ECO:0000256" key="2">
    <source>
        <dbReference type="SAM" id="Phobius"/>
    </source>
</evidence>
<dbReference type="OrthoDB" id="982816at2"/>
<keyword evidence="5" id="KW-1185">Reference proteome</keyword>
<feature type="signal peptide" evidence="3">
    <location>
        <begin position="1"/>
        <end position="25"/>
    </location>
</feature>
<dbReference type="AlphaFoldDB" id="A0A1W2GPX8"/>
<keyword evidence="3" id="KW-0732">Signal</keyword>
<proteinExistence type="predicted"/>
<feature type="coiled-coil region" evidence="1">
    <location>
        <begin position="152"/>
        <end position="197"/>
    </location>
</feature>
<evidence type="ECO:0008006" key="6">
    <source>
        <dbReference type="Google" id="ProtNLM"/>
    </source>
</evidence>
<protein>
    <recommendedName>
        <fullName evidence="6">tRNA (Guanine-N1)-methyltransferase</fullName>
    </recommendedName>
</protein>
<dbReference type="Proteomes" id="UP000192472">
    <property type="component" value="Unassembled WGS sequence"/>
</dbReference>
<sequence>MQLSTFRKNILSLVLVLAVSGASQAQQNIQEQFDQFYATETSTWQEYKLVKMPKLKNFWKIVADTIKVKEGKIASARAEVKSLKGQLAAVNGQLEETQASLAASEELNDSIAFIGIEMSKSAYNTFVWLIILVLVVGIASLYLIYMRNNKITREARKLLAKVEEEYTAHQEKARENQTKLKRELQTALNTLQEHRIKI</sequence>
<evidence type="ECO:0000313" key="4">
    <source>
        <dbReference type="EMBL" id="SMD38388.1"/>
    </source>
</evidence>
<gene>
    <name evidence="4" type="ORF">SAMN04488029_3780</name>
</gene>
<feature type="coiled-coil region" evidence="1">
    <location>
        <begin position="66"/>
        <end position="107"/>
    </location>
</feature>
<keyword evidence="2" id="KW-0472">Membrane</keyword>
<keyword evidence="2" id="KW-1133">Transmembrane helix</keyword>
<evidence type="ECO:0000256" key="3">
    <source>
        <dbReference type="SAM" id="SignalP"/>
    </source>
</evidence>
<accession>A0A1W2GPX8</accession>
<keyword evidence="2" id="KW-0812">Transmembrane</keyword>
<dbReference type="EMBL" id="FWYF01000004">
    <property type="protein sequence ID" value="SMD38388.1"/>
    <property type="molecule type" value="Genomic_DNA"/>
</dbReference>
<evidence type="ECO:0000313" key="5">
    <source>
        <dbReference type="Proteomes" id="UP000192472"/>
    </source>
</evidence>